<dbReference type="Proteomes" id="UP000594195">
    <property type="component" value="Chromosome"/>
</dbReference>
<keyword evidence="3" id="KW-1185">Reference proteome</keyword>
<feature type="domain" description="DUF6922" evidence="1">
    <location>
        <begin position="97"/>
        <end position="145"/>
    </location>
</feature>
<evidence type="ECO:0000313" key="2">
    <source>
        <dbReference type="EMBL" id="QOW10148.1"/>
    </source>
</evidence>
<reference evidence="2 3" key="1">
    <citation type="submission" date="2019-05" db="EMBL/GenBank/DDBJ databases">
        <title>Chryseobacterium sp. isolated from King George Island, maritime Antarctica.</title>
        <authorList>
            <person name="Peng X."/>
        </authorList>
    </citation>
    <scope>NUCLEOTIDE SEQUENCE [LARGE SCALE GENOMIC DNA]</scope>
    <source>
        <strain evidence="2 3">7-3A</strain>
    </source>
</reference>
<dbReference type="InterPro" id="IPR053830">
    <property type="entry name" value="DUF6922"/>
</dbReference>
<dbReference type="Gene3D" id="1.10.260.40">
    <property type="entry name" value="lambda repressor-like DNA-binding domains"/>
    <property type="match status" value="1"/>
</dbReference>
<evidence type="ECO:0000259" key="1">
    <source>
        <dbReference type="Pfam" id="PF21956"/>
    </source>
</evidence>
<dbReference type="GO" id="GO:0003677">
    <property type="term" value="F:DNA binding"/>
    <property type="evidence" value="ECO:0007669"/>
    <property type="project" value="InterPro"/>
</dbReference>
<proteinExistence type="predicted"/>
<name>A0A7M2Y7A7_9FLAO</name>
<dbReference type="SUPFAM" id="SSF47413">
    <property type="entry name" value="lambda repressor-like DNA-binding domains"/>
    <property type="match status" value="1"/>
</dbReference>
<dbReference type="Pfam" id="PF21956">
    <property type="entry name" value="DUF6922"/>
    <property type="match status" value="1"/>
</dbReference>
<dbReference type="EMBL" id="CP040442">
    <property type="protein sequence ID" value="QOW10148.1"/>
    <property type="molecule type" value="Genomic_DNA"/>
</dbReference>
<dbReference type="RefSeq" id="WP_193813378.1">
    <property type="nucleotide sequence ID" value="NZ_CP040442.1"/>
</dbReference>
<dbReference type="KEGG" id="kfa:Q73A0000_07125"/>
<accession>A0A7M2Y7A7</accession>
<sequence>MNSQLIKYKGIHPGIILERELQKRSLKKRPFALAVGEYPQTFNEITKGRRNIPVSLALKIEKELQLEEGTIVILQSYYEIRKEKEKAQNHSPNLSILRKSLFWDTDINQIDWDKQYQAVIHRVFERGNEEEKTEISRFYGQLKTNTALHSKKTKPMQLHPIS</sequence>
<dbReference type="InterPro" id="IPR010982">
    <property type="entry name" value="Lambda_DNA-bd_dom_sf"/>
</dbReference>
<organism evidence="2 3">
    <name type="scientific">Kaistella flava</name>
    <name type="common">ex Peng et al. 2021</name>
    <dbReference type="NCBI Taxonomy" id="2038776"/>
    <lineage>
        <taxon>Bacteria</taxon>
        <taxon>Pseudomonadati</taxon>
        <taxon>Bacteroidota</taxon>
        <taxon>Flavobacteriia</taxon>
        <taxon>Flavobacteriales</taxon>
        <taxon>Weeksellaceae</taxon>
        <taxon>Chryseobacterium group</taxon>
        <taxon>Kaistella</taxon>
    </lineage>
</organism>
<dbReference type="AlphaFoldDB" id="A0A7M2Y7A7"/>
<protein>
    <submittedName>
        <fullName evidence="2">Plasmid maintenance system antidote protein</fullName>
    </submittedName>
</protein>
<evidence type="ECO:0000313" key="3">
    <source>
        <dbReference type="Proteomes" id="UP000594195"/>
    </source>
</evidence>
<gene>
    <name evidence="2" type="ORF">Q73A0000_07125</name>
</gene>